<accession>A0A7V4U1Q5</accession>
<dbReference type="NCBIfam" id="TIGR04001">
    <property type="entry name" value="thiol_BshB1"/>
    <property type="match status" value="1"/>
</dbReference>
<dbReference type="InterPro" id="IPR024078">
    <property type="entry name" value="LmbE-like_dom_sf"/>
</dbReference>
<dbReference type="Pfam" id="PF02585">
    <property type="entry name" value="PIG-L"/>
    <property type="match status" value="1"/>
</dbReference>
<evidence type="ECO:0000313" key="1">
    <source>
        <dbReference type="EMBL" id="HGY56288.1"/>
    </source>
</evidence>
<dbReference type="AlphaFoldDB" id="A0A7V4U1Q5"/>
<name>A0A7V4U1Q5_CALAY</name>
<dbReference type="GO" id="GO:0019213">
    <property type="term" value="F:deacetylase activity"/>
    <property type="evidence" value="ECO:0007669"/>
    <property type="project" value="InterPro"/>
</dbReference>
<dbReference type="InterPro" id="IPR003737">
    <property type="entry name" value="GlcNAc_PI_deacetylase-related"/>
</dbReference>
<protein>
    <submittedName>
        <fullName evidence="1">Bacillithiol biosynthesis deacetylase BshB1</fullName>
    </submittedName>
</protein>
<dbReference type="GO" id="GO:0016811">
    <property type="term" value="F:hydrolase activity, acting on carbon-nitrogen (but not peptide) bonds, in linear amides"/>
    <property type="evidence" value="ECO:0007669"/>
    <property type="project" value="TreeGrafter"/>
</dbReference>
<gene>
    <name evidence="1" type="primary">bshB1</name>
    <name evidence="1" type="ORF">ENK44_11325</name>
</gene>
<dbReference type="Proteomes" id="UP000885779">
    <property type="component" value="Unassembled WGS sequence"/>
</dbReference>
<dbReference type="EMBL" id="DRQG01000106">
    <property type="protein sequence ID" value="HGY56288.1"/>
    <property type="molecule type" value="Genomic_DNA"/>
</dbReference>
<organism evidence="1">
    <name type="scientific">Caldithrix abyssi</name>
    <dbReference type="NCBI Taxonomy" id="187145"/>
    <lineage>
        <taxon>Bacteria</taxon>
        <taxon>Pseudomonadati</taxon>
        <taxon>Calditrichota</taxon>
        <taxon>Calditrichia</taxon>
        <taxon>Calditrichales</taxon>
        <taxon>Calditrichaceae</taxon>
        <taxon>Caldithrix</taxon>
    </lineage>
</organism>
<dbReference type="InterPro" id="IPR023842">
    <property type="entry name" value="Bacillithiol_biosynth_BshB1"/>
</dbReference>
<dbReference type="PANTHER" id="PTHR12993">
    <property type="entry name" value="N-ACETYLGLUCOSAMINYL-PHOSPHATIDYLINOSITOL DE-N-ACETYLASE-RELATED"/>
    <property type="match status" value="1"/>
</dbReference>
<dbReference type="Gene3D" id="3.40.50.10320">
    <property type="entry name" value="LmbE-like"/>
    <property type="match status" value="1"/>
</dbReference>
<dbReference type="SUPFAM" id="SSF102588">
    <property type="entry name" value="LmbE-like"/>
    <property type="match status" value="1"/>
</dbReference>
<dbReference type="GO" id="GO:0071793">
    <property type="term" value="P:bacillithiol biosynthetic process"/>
    <property type="evidence" value="ECO:0007669"/>
    <property type="project" value="InterPro"/>
</dbReference>
<proteinExistence type="predicted"/>
<comment type="caution">
    <text evidence="1">The sequence shown here is derived from an EMBL/GenBank/DDBJ whole genome shotgun (WGS) entry which is preliminary data.</text>
</comment>
<reference evidence="1" key="1">
    <citation type="journal article" date="2020" name="mSystems">
        <title>Genome- and Community-Level Interaction Insights into Carbon Utilization and Element Cycling Functions of Hydrothermarchaeota in Hydrothermal Sediment.</title>
        <authorList>
            <person name="Zhou Z."/>
            <person name="Liu Y."/>
            <person name="Xu W."/>
            <person name="Pan J."/>
            <person name="Luo Z.H."/>
            <person name="Li M."/>
        </authorList>
    </citation>
    <scope>NUCLEOTIDE SEQUENCE [LARGE SCALE GENOMIC DNA]</scope>
    <source>
        <strain evidence="1">HyVt-577</strain>
    </source>
</reference>
<sequence>MRRIYLTIFYYFTNLPYLIKKQVNNLDILAFGAHPDDVELSCGGTLLKLAEQGYSTAIIDLTRAELSTQGNPEQRRQEAETAGRILKVALRENLMFPDGGIVNNEENRLRVIETIRKHKPQIVLAPFNQDRHPDHEHTSQLVRECCFYAGLEKIQTRSEPHRPHTVLYYFQHWVEQPVFIVDISDTFETKMEAVRAYKSQFIRTEKNTKETFINRPEFLQSIKNRAEYFGYQAGVRYGEAFRVRLPIKLDNLMDIFA</sequence>
<dbReference type="PANTHER" id="PTHR12993:SF30">
    <property type="entry name" value="N-ACETYL-ALPHA-D-GLUCOSAMINYL L-MALATE DEACETYLASE 1"/>
    <property type="match status" value="1"/>
</dbReference>